<proteinExistence type="predicted"/>
<dbReference type="AlphaFoldDB" id="A0A927MUL4"/>
<evidence type="ECO:0000256" key="1">
    <source>
        <dbReference type="SAM" id="MobiDB-lite"/>
    </source>
</evidence>
<organism evidence="2 3">
    <name type="scientific">Actinopolymorpha pittospori</name>
    <dbReference type="NCBI Taxonomy" id="648752"/>
    <lineage>
        <taxon>Bacteria</taxon>
        <taxon>Bacillati</taxon>
        <taxon>Actinomycetota</taxon>
        <taxon>Actinomycetes</taxon>
        <taxon>Propionibacteriales</taxon>
        <taxon>Actinopolymorphaceae</taxon>
        <taxon>Actinopolymorpha</taxon>
    </lineage>
</organism>
<name>A0A927MUL4_9ACTN</name>
<gene>
    <name evidence="2" type="ORF">HEB94_000445</name>
</gene>
<keyword evidence="3" id="KW-1185">Reference proteome</keyword>
<dbReference type="EMBL" id="JADBEM010000001">
    <property type="protein sequence ID" value="MBE1603597.1"/>
    <property type="molecule type" value="Genomic_DNA"/>
</dbReference>
<accession>A0A927MUL4</accession>
<protein>
    <submittedName>
        <fullName evidence="2">Uncharacterized protein</fullName>
    </submittedName>
</protein>
<reference evidence="2" key="1">
    <citation type="submission" date="2020-10" db="EMBL/GenBank/DDBJ databases">
        <title>Sequencing the genomes of 1000 actinobacteria strains.</title>
        <authorList>
            <person name="Klenk H.-P."/>
        </authorList>
    </citation>
    <scope>NUCLEOTIDE SEQUENCE</scope>
    <source>
        <strain evidence="2">DSM 45354</strain>
    </source>
</reference>
<evidence type="ECO:0000313" key="2">
    <source>
        <dbReference type="EMBL" id="MBE1603597.1"/>
    </source>
</evidence>
<dbReference type="Proteomes" id="UP000638648">
    <property type="component" value="Unassembled WGS sequence"/>
</dbReference>
<evidence type="ECO:0000313" key="3">
    <source>
        <dbReference type="Proteomes" id="UP000638648"/>
    </source>
</evidence>
<feature type="region of interest" description="Disordered" evidence="1">
    <location>
        <begin position="28"/>
        <end position="58"/>
    </location>
</feature>
<sequence>MGDQGRYEKAQIELVATLTWAFCGGAGDGNRTRMTSLEDVETTTNGSGTRGDERPATA</sequence>
<comment type="caution">
    <text evidence="2">The sequence shown here is derived from an EMBL/GenBank/DDBJ whole genome shotgun (WGS) entry which is preliminary data.</text>
</comment>